<organism evidence="2 3">
    <name type="scientific">Encephalitozoon hellem</name>
    <name type="common">Microsporidian parasite</name>
    <dbReference type="NCBI Taxonomy" id="27973"/>
    <lineage>
        <taxon>Eukaryota</taxon>
        <taxon>Fungi</taxon>
        <taxon>Fungi incertae sedis</taxon>
        <taxon>Microsporidia</taxon>
        <taxon>Unikaryonidae</taxon>
        <taxon>Encephalitozoon</taxon>
    </lineage>
</organism>
<evidence type="ECO:0000259" key="1">
    <source>
        <dbReference type="Pfam" id="PF00485"/>
    </source>
</evidence>
<dbReference type="SUPFAM" id="SSF52540">
    <property type="entry name" value="P-loop containing nucleoside triphosphate hydrolases"/>
    <property type="match status" value="1"/>
</dbReference>
<evidence type="ECO:0000313" key="3">
    <source>
        <dbReference type="Proteomes" id="UP001059546"/>
    </source>
</evidence>
<evidence type="ECO:0000313" key="2">
    <source>
        <dbReference type="EMBL" id="UTX42374.1"/>
    </source>
</evidence>
<dbReference type="InterPro" id="IPR027417">
    <property type="entry name" value="P-loop_NTPase"/>
</dbReference>
<dbReference type="Proteomes" id="UP001059546">
    <property type="component" value="Chromosome I"/>
</dbReference>
<dbReference type="PANTHER" id="PTHR10285">
    <property type="entry name" value="URIDINE KINASE"/>
    <property type="match status" value="1"/>
</dbReference>
<dbReference type="InterPro" id="IPR006083">
    <property type="entry name" value="PRK/URK"/>
</dbReference>
<protein>
    <recommendedName>
        <fullName evidence="1">Phosphoribulokinase/uridine kinase domain-containing protein</fullName>
    </recommendedName>
</protein>
<reference evidence="2" key="1">
    <citation type="submission" date="2021-05" db="EMBL/GenBank/DDBJ databases">
        <title>Encephalitozoon hellem ATCC 50604 Complete Genome.</title>
        <authorList>
            <person name="Mascarenhas dos Santos A.C."/>
            <person name="Julian A.T."/>
            <person name="Pombert J.-F."/>
        </authorList>
    </citation>
    <scope>NUCLEOTIDE SEQUENCE</scope>
    <source>
        <strain evidence="2">ATCC 50604</strain>
    </source>
</reference>
<feature type="domain" description="Phosphoribulokinase/uridine kinase" evidence="1">
    <location>
        <begin position="38"/>
        <end position="150"/>
    </location>
</feature>
<dbReference type="GO" id="GO:0016301">
    <property type="term" value="F:kinase activity"/>
    <property type="evidence" value="ECO:0007669"/>
    <property type="project" value="InterPro"/>
</dbReference>
<dbReference type="Pfam" id="PF00485">
    <property type="entry name" value="PRK"/>
    <property type="match status" value="1"/>
</dbReference>
<accession>A0A9Q9C1H4</accession>
<dbReference type="Gene3D" id="3.40.50.300">
    <property type="entry name" value="P-loop containing nucleotide triphosphate hydrolases"/>
    <property type="match status" value="1"/>
</dbReference>
<gene>
    <name evidence="2" type="ORF">GPU96_01g00760</name>
</gene>
<dbReference type="EMBL" id="CP075147">
    <property type="protein sequence ID" value="UTX42374.1"/>
    <property type="molecule type" value="Genomic_DNA"/>
</dbReference>
<proteinExistence type="predicted"/>
<sequence>MISDCEGEEIRYDGDSKRIRSIVYECFDGAYDPRRRYIICIQGPTSTGKTTLARKLYMLLSKGGINTYALELDSYYFRPLNPDLDEEDYDFDNPGALDWENIFGVLKALRDKEPFIKRNVYSASSYGEVSVVREANTMPDVIIIDGVQAFNTVNSKIFNIKEFDPYDTEKTIDNEFVDNSLRMDDFKILKILMTNCASKILSVRLKRDELIGRKRDAIVKRFYSKTLLSTLRWTYSPMYNKFIKIVHGNFNYEKVDLVMNELGLYFFGREIAVDDSREMDLSNEFNVECTGECKYGGEPYIVLDDKGAGL</sequence>
<dbReference type="AlphaFoldDB" id="A0A9Q9C1H4"/>
<name>A0A9Q9C1H4_ENCHE</name>
<dbReference type="GO" id="GO:0005524">
    <property type="term" value="F:ATP binding"/>
    <property type="evidence" value="ECO:0007669"/>
    <property type="project" value="InterPro"/>
</dbReference>